<dbReference type="InterPro" id="IPR016516">
    <property type="entry name" value="UCP07580"/>
</dbReference>
<organism evidence="1 2">
    <name type="scientific">Halopseudomonas formosensis</name>
    <dbReference type="NCBI Taxonomy" id="1002526"/>
    <lineage>
        <taxon>Bacteria</taxon>
        <taxon>Pseudomonadati</taxon>
        <taxon>Pseudomonadota</taxon>
        <taxon>Gammaproteobacteria</taxon>
        <taxon>Pseudomonadales</taxon>
        <taxon>Pseudomonadaceae</taxon>
        <taxon>Halopseudomonas</taxon>
    </lineage>
</organism>
<evidence type="ECO:0000313" key="2">
    <source>
        <dbReference type="Proteomes" id="UP000242815"/>
    </source>
</evidence>
<evidence type="ECO:0008006" key="3">
    <source>
        <dbReference type="Google" id="ProtNLM"/>
    </source>
</evidence>
<accession>A0A1I5ZR44</accession>
<protein>
    <recommendedName>
        <fullName evidence="3">Metal-dependent hydrolase</fullName>
    </recommendedName>
</protein>
<dbReference type="Proteomes" id="UP000242815">
    <property type="component" value="Unassembled WGS sequence"/>
</dbReference>
<evidence type="ECO:0000313" key="1">
    <source>
        <dbReference type="EMBL" id="SFQ58918.1"/>
    </source>
</evidence>
<dbReference type="STRING" id="1002526.SAMN05216578_101255"/>
<dbReference type="AlphaFoldDB" id="A0A1I5ZR44"/>
<gene>
    <name evidence="1" type="ORF">SAMN05216578_101255</name>
</gene>
<proteinExistence type="predicted"/>
<dbReference type="SUPFAM" id="SSF47240">
    <property type="entry name" value="Ferritin-like"/>
    <property type="match status" value="1"/>
</dbReference>
<sequence length="275" mass="32970">MLSSTPDHLDIRPRRLNAALPDPLPRWWLGNDPFRTHFFNAMSVLFPDGEQFFIDSVRHFRDRVTDPALAQQIRGFIGQEAHHSREHIEYNQRLRDLGYDIDALERPVKQRIRWIHKNFSPERQLAATVALEHFTAIMADTVLRHPHWLADADPEMRRLWRWHALEETEHKSVAFDVYMQVCGDRRMLRRAMRLSTFFFLRDVTIGTLSMLRRDGQLNLRTWWRGMRWLWGKGGFFRHLLGAYRDFFRRDFHPWKHDNSALMHQVASEYSDALVR</sequence>
<name>A0A1I5ZR44_9GAMM</name>
<dbReference type="PANTHER" id="PTHR39456">
    <property type="entry name" value="METAL-DEPENDENT HYDROLASE"/>
    <property type="match status" value="1"/>
</dbReference>
<dbReference type="EMBL" id="FOYD01000001">
    <property type="protein sequence ID" value="SFQ58918.1"/>
    <property type="molecule type" value="Genomic_DNA"/>
</dbReference>
<dbReference type="InterPro" id="IPR009078">
    <property type="entry name" value="Ferritin-like_SF"/>
</dbReference>
<dbReference type="PIRSF" id="PIRSF007580">
    <property type="entry name" value="UCP07580"/>
    <property type="match status" value="1"/>
</dbReference>
<dbReference type="Pfam" id="PF10118">
    <property type="entry name" value="Metal_hydrol"/>
    <property type="match status" value="1"/>
</dbReference>
<dbReference type="OrthoDB" id="4760165at2"/>
<dbReference type="RefSeq" id="WP_090536189.1">
    <property type="nucleotide sequence ID" value="NZ_FOYD01000001.1"/>
</dbReference>
<dbReference type="PANTHER" id="PTHR39456:SF1">
    <property type="entry name" value="METAL-DEPENDENT HYDROLASE"/>
    <property type="match status" value="1"/>
</dbReference>
<reference evidence="1 2" key="1">
    <citation type="submission" date="2016-10" db="EMBL/GenBank/DDBJ databases">
        <authorList>
            <person name="de Groot N.N."/>
        </authorList>
    </citation>
    <scope>NUCLEOTIDE SEQUENCE [LARGE SCALE GENOMIC DNA]</scope>
    <source>
        <strain evidence="1 2">JCM 18415</strain>
    </source>
</reference>